<dbReference type="Proteomes" id="UP000317648">
    <property type="component" value="Chromosome"/>
</dbReference>
<dbReference type="KEGG" id="lcre:Pla8534_06350"/>
<dbReference type="EMBL" id="CP036433">
    <property type="protein sequence ID" value="QDU92862.1"/>
    <property type="molecule type" value="Genomic_DNA"/>
</dbReference>
<dbReference type="SUPFAM" id="SSF56954">
    <property type="entry name" value="Outer membrane efflux proteins (OEP)"/>
    <property type="match status" value="1"/>
</dbReference>
<feature type="region of interest" description="Disordered" evidence="2">
    <location>
        <begin position="33"/>
        <end position="67"/>
    </location>
</feature>
<reference evidence="4 5" key="1">
    <citation type="submission" date="2019-02" db="EMBL/GenBank/DDBJ databases">
        <title>Deep-cultivation of Planctomycetes and their phenomic and genomic characterization uncovers novel biology.</title>
        <authorList>
            <person name="Wiegand S."/>
            <person name="Jogler M."/>
            <person name="Boedeker C."/>
            <person name="Pinto D."/>
            <person name="Vollmers J."/>
            <person name="Rivas-Marin E."/>
            <person name="Kohn T."/>
            <person name="Peeters S.H."/>
            <person name="Heuer A."/>
            <person name="Rast P."/>
            <person name="Oberbeckmann S."/>
            <person name="Bunk B."/>
            <person name="Jeske O."/>
            <person name="Meyerdierks A."/>
            <person name="Storesund J.E."/>
            <person name="Kallscheuer N."/>
            <person name="Luecker S."/>
            <person name="Lage O.M."/>
            <person name="Pohl T."/>
            <person name="Merkel B.J."/>
            <person name="Hornburger P."/>
            <person name="Mueller R.-W."/>
            <person name="Bruemmer F."/>
            <person name="Labrenz M."/>
            <person name="Spormann A.M."/>
            <person name="Op den Camp H."/>
            <person name="Overmann J."/>
            <person name="Amann R."/>
            <person name="Jetten M.S.M."/>
            <person name="Mascher T."/>
            <person name="Medema M.H."/>
            <person name="Devos D.P."/>
            <person name="Kaster A.-K."/>
            <person name="Ovreas L."/>
            <person name="Rohde M."/>
            <person name="Galperin M.Y."/>
            <person name="Jogler C."/>
        </authorList>
    </citation>
    <scope>NUCLEOTIDE SEQUENCE [LARGE SCALE GENOMIC DNA]</scope>
    <source>
        <strain evidence="4 5">Pla85_3_4</strain>
    </source>
</reference>
<gene>
    <name evidence="4" type="primary">czcC_1</name>
    <name evidence="4" type="ORF">Pla8534_06350</name>
</gene>
<feature type="region of interest" description="Disordered" evidence="2">
    <location>
        <begin position="79"/>
        <end position="115"/>
    </location>
</feature>
<dbReference type="InterPro" id="IPR003423">
    <property type="entry name" value="OMP_efflux"/>
</dbReference>
<dbReference type="PANTHER" id="PTHR30203">
    <property type="entry name" value="OUTER MEMBRANE CATION EFFLUX PROTEIN"/>
    <property type="match status" value="1"/>
</dbReference>
<dbReference type="PROSITE" id="PS51257">
    <property type="entry name" value="PROKAR_LIPOPROTEIN"/>
    <property type="match status" value="1"/>
</dbReference>
<dbReference type="RefSeq" id="WP_145049177.1">
    <property type="nucleotide sequence ID" value="NZ_CP036433.1"/>
</dbReference>
<sequence length="525" mass="58665" precursor="true">MKSTSRRWAGPLLLSAAMLGCSAAEKQAARPVAIDQTKAARPTEKTNAPVAARPAVRQASLSDQPSVQLASVQMPMHNDEKMDGMQTDDQQPLKQHRFQAPAGTPPAPPDLSANGNLPPLGEPLSLELAEALACQHNPTLMQAQAQVQGELGKAIQAGLWPNPTLSYVQEQIGVEGTPGEFVGGTVRQRIVTGHKLDLSRQKFLARTRAAEWRALEQQYRVLNDVRVHYFRARGHFELVEIHRELVKNAEDNVLTQRERYNVGQATQADVHLANVALQRSRLDLLKNENNYREAFEVLTALLGVELPIAPLDTPLAGDLTPIDYQQALGRLSDESPQMMAARNKLDSDRIKIRRETVEPVPDIVVEGGVGNNFETTETVGMARVSVQVPLYDWNQGAIRQAEADYARQQGEIRRIELTLKQDLARTYRNYLTALQHADNYQHSILPEAQQAYELQLNSYKENRIAWNEVLRTQETYFLLRAEYIRNLIAWRENEVLITGFLLHGGLMAPETALPPGHIDSVPKPR</sequence>
<dbReference type="Gene3D" id="1.20.1600.10">
    <property type="entry name" value="Outer membrane efflux proteins (OEP)"/>
    <property type="match status" value="1"/>
</dbReference>
<proteinExistence type="inferred from homology"/>
<evidence type="ECO:0000313" key="4">
    <source>
        <dbReference type="EMBL" id="QDU92862.1"/>
    </source>
</evidence>
<feature type="compositionally biased region" description="Low complexity" evidence="2">
    <location>
        <begin position="48"/>
        <end position="57"/>
    </location>
</feature>
<feature type="signal peptide" evidence="3">
    <location>
        <begin position="1"/>
        <end position="23"/>
    </location>
</feature>
<accession>A0A518DM12</accession>
<keyword evidence="5" id="KW-1185">Reference proteome</keyword>
<feature type="chain" id="PRO_5022080354" evidence="3">
    <location>
        <begin position="24"/>
        <end position="525"/>
    </location>
</feature>
<dbReference type="GO" id="GO:0015562">
    <property type="term" value="F:efflux transmembrane transporter activity"/>
    <property type="evidence" value="ECO:0007669"/>
    <property type="project" value="InterPro"/>
</dbReference>
<evidence type="ECO:0000256" key="2">
    <source>
        <dbReference type="SAM" id="MobiDB-lite"/>
    </source>
</evidence>
<evidence type="ECO:0000256" key="1">
    <source>
        <dbReference type="ARBA" id="ARBA00007613"/>
    </source>
</evidence>
<name>A0A518DM12_9BACT</name>
<dbReference type="PANTHER" id="PTHR30203:SF24">
    <property type="entry name" value="BLR4935 PROTEIN"/>
    <property type="match status" value="1"/>
</dbReference>
<evidence type="ECO:0000313" key="5">
    <source>
        <dbReference type="Proteomes" id="UP000317648"/>
    </source>
</evidence>
<dbReference type="Pfam" id="PF02321">
    <property type="entry name" value="OEP"/>
    <property type="match status" value="2"/>
</dbReference>
<protein>
    <submittedName>
        <fullName evidence="4">Cobalt-zinc-cadmium resistance protein CzcC</fullName>
    </submittedName>
</protein>
<dbReference type="OrthoDB" id="5757211at2"/>
<comment type="similarity">
    <text evidence="1">Belongs to the outer membrane factor (OMF) (TC 1.B.17) family.</text>
</comment>
<keyword evidence="3" id="KW-0732">Signal</keyword>
<organism evidence="4 5">
    <name type="scientific">Lignipirellula cremea</name>
    <dbReference type="NCBI Taxonomy" id="2528010"/>
    <lineage>
        <taxon>Bacteria</taxon>
        <taxon>Pseudomonadati</taxon>
        <taxon>Planctomycetota</taxon>
        <taxon>Planctomycetia</taxon>
        <taxon>Pirellulales</taxon>
        <taxon>Pirellulaceae</taxon>
        <taxon>Lignipirellula</taxon>
    </lineage>
</organism>
<evidence type="ECO:0000256" key="3">
    <source>
        <dbReference type="SAM" id="SignalP"/>
    </source>
</evidence>
<dbReference type="InterPro" id="IPR010131">
    <property type="entry name" value="MdtP/NodT-like"/>
</dbReference>
<dbReference type="AlphaFoldDB" id="A0A518DM12"/>